<dbReference type="Gene3D" id="1.10.10.10">
    <property type="entry name" value="Winged helix-like DNA-binding domain superfamily/Winged helix DNA-binding domain"/>
    <property type="match status" value="1"/>
</dbReference>
<gene>
    <name evidence="6" type="ORF">HHL28_09175</name>
</gene>
<dbReference type="EMBL" id="CP051775">
    <property type="protein sequence ID" value="QJE73238.1"/>
    <property type="molecule type" value="Genomic_DNA"/>
</dbReference>
<dbReference type="Proteomes" id="UP000501891">
    <property type="component" value="Chromosome"/>
</dbReference>
<dbReference type="InterPro" id="IPR036388">
    <property type="entry name" value="WH-like_DNA-bd_sf"/>
</dbReference>
<dbReference type="Pfam" id="PF03466">
    <property type="entry name" value="LysR_substrate"/>
    <property type="match status" value="1"/>
</dbReference>
<dbReference type="InterPro" id="IPR036390">
    <property type="entry name" value="WH_DNA-bd_sf"/>
</dbReference>
<comment type="similarity">
    <text evidence="1">Belongs to the LysR transcriptional regulatory family.</text>
</comment>
<accession>A0A858R766</accession>
<evidence type="ECO:0000256" key="2">
    <source>
        <dbReference type="ARBA" id="ARBA00023015"/>
    </source>
</evidence>
<protein>
    <submittedName>
        <fullName evidence="6">LysR family transcriptional regulator</fullName>
    </submittedName>
</protein>
<evidence type="ECO:0000256" key="1">
    <source>
        <dbReference type="ARBA" id="ARBA00009437"/>
    </source>
</evidence>
<evidence type="ECO:0000259" key="5">
    <source>
        <dbReference type="PROSITE" id="PS50931"/>
    </source>
</evidence>
<dbReference type="PANTHER" id="PTHR30579:SF7">
    <property type="entry name" value="HTH-TYPE TRANSCRIPTIONAL REGULATOR LRHA-RELATED"/>
    <property type="match status" value="1"/>
</dbReference>
<dbReference type="KEGG" id="acru:HHL28_09175"/>
<dbReference type="FunFam" id="1.10.10.10:FF:000001">
    <property type="entry name" value="LysR family transcriptional regulator"/>
    <property type="match status" value="1"/>
</dbReference>
<proteinExistence type="inferred from homology"/>
<dbReference type="InterPro" id="IPR000847">
    <property type="entry name" value="LysR_HTH_N"/>
</dbReference>
<dbReference type="Gene3D" id="3.40.190.10">
    <property type="entry name" value="Periplasmic binding protein-like II"/>
    <property type="match status" value="2"/>
</dbReference>
<reference evidence="6" key="1">
    <citation type="submission" date="2020-04" db="EMBL/GenBank/DDBJ databases">
        <title>A desert anoxygenic phototrophic bacterium fixes CO2 using RubisCO under aerobic conditions.</title>
        <authorList>
            <person name="Tang K."/>
        </authorList>
    </citation>
    <scope>NUCLEOTIDE SEQUENCE [LARGE SCALE GENOMIC DNA]</scope>
    <source>
        <strain evidence="6">MIMtkB3</strain>
    </source>
</reference>
<feature type="domain" description="HTH lysR-type" evidence="5">
    <location>
        <begin position="6"/>
        <end position="63"/>
    </location>
</feature>
<sequence length="287" mass="31129">MGTRNLDLDLLRTFVAIVDLGGFTRAAERLGRTQSTISLQVKRLEDSLGQDLFRRVGRGVQLTAEGELLLGYARRMLHLNDEVRARLTEPEVEGTVRLGTPEDFATVHLPGVLAAFAEAHPRVQLEVRCDFTMNLLEAFDRNEFDLVLVKREPRGPSDGALVWREPLVWAAAGSFPTAREGSLPLVLHPAPDVYRKRALAALDGAGLSWRIAYTSPSLAGTQAAVRAGLGATVLPRDMVPTGLRVLGAEHGLPDLAEAEIALRTVPSASRAATMLAESIIQGMEQRG</sequence>
<evidence type="ECO:0000313" key="6">
    <source>
        <dbReference type="EMBL" id="QJE73238.1"/>
    </source>
</evidence>
<dbReference type="InterPro" id="IPR050176">
    <property type="entry name" value="LTTR"/>
</dbReference>
<dbReference type="GO" id="GO:0003677">
    <property type="term" value="F:DNA binding"/>
    <property type="evidence" value="ECO:0007669"/>
    <property type="project" value="UniProtKB-KW"/>
</dbReference>
<keyword evidence="4" id="KW-0804">Transcription</keyword>
<dbReference type="GO" id="GO:0003700">
    <property type="term" value="F:DNA-binding transcription factor activity"/>
    <property type="evidence" value="ECO:0007669"/>
    <property type="project" value="InterPro"/>
</dbReference>
<dbReference type="PRINTS" id="PR00039">
    <property type="entry name" value="HTHLYSR"/>
</dbReference>
<dbReference type="AlphaFoldDB" id="A0A858R766"/>
<dbReference type="PROSITE" id="PS50931">
    <property type="entry name" value="HTH_LYSR"/>
    <property type="match status" value="1"/>
</dbReference>
<dbReference type="Pfam" id="PF00126">
    <property type="entry name" value="HTH_1"/>
    <property type="match status" value="1"/>
</dbReference>
<evidence type="ECO:0000256" key="4">
    <source>
        <dbReference type="ARBA" id="ARBA00023163"/>
    </source>
</evidence>
<dbReference type="InterPro" id="IPR005119">
    <property type="entry name" value="LysR_subst-bd"/>
</dbReference>
<dbReference type="PANTHER" id="PTHR30579">
    <property type="entry name" value="TRANSCRIPTIONAL REGULATOR"/>
    <property type="match status" value="1"/>
</dbReference>
<evidence type="ECO:0000313" key="7">
    <source>
        <dbReference type="Proteomes" id="UP000501891"/>
    </source>
</evidence>
<dbReference type="SUPFAM" id="SSF46785">
    <property type="entry name" value="Winged helix' DNA-binding domain"/>
    <property type="match status" value="1"/>
</dbReference>
<keyword evidence="3" id="KW-0238">DNA-binding</keyword>
<dbReference type="SUPFAM" id="SSF53850">
    <property type="entry name" value="Periplasmic binding protein-like II"/>
    <property type="match status" value="1"/>
</dbReference>
<organism evidence="6 7">
    <name type="scientific">Aerophototrophica crusticola</name>
    <dbReference type="NCBI Taxonomy" id="1709002"/>
    <lineage>
        <taxon>Bacteria</taxon>
        <taxon>Pseudomonadati</taxon>
        <taxon>Pseudomonadota</taxon>
        <taxon>Alphaproteobacteria</taxon>
        <taxon>Rhodospirillales</taxon>
        <taxon>Rhodospirillaceae</taxon>
        <taxon>Aerophototrophica</taxon>
    </lineage>
</organism>
<name>A0A858R766_9PROT</name>
<evidence type="ECO:0000256" key="3">
    <source>
        <dbReference type="ARBA" id="ARBA00023125"/>
    </source>
</evidence>
<keyword evidence="7" id="KW-1185">Reference proteome</keyword>
<keyword evidence="2" id="KW-0805">Transcription regulation</keyword>